<dbReference type="AlphaFoldDB" id="A0A0R3R7V2"/>
<evidence type="ECO:0000313" key="2">
    <source>
        <dbReference type="Proteomes" id="UP000280834"/>
    </source>
</evidence>
<protein>
    <submittedName>
        <fullName evidence="1 3">Uncharacterized protein</fullName>
    </submittedName>
</protein>
<sequence>MTSKPAFITRPRIIRPTNMTTARYIAIIPPWTYLLTNDGNTRSTNTIICRYFSGRISYLMSSSGNVSAAVPLF</sequence>
<organism evidence="3">
    <name type="scientific">Brugia timori</name>
    <dbReference type="NCBI Taxonomy" id="42155"/>
    <lineage>
        <taxon>Eukaryota</taxon>
        <taxon>Metazoa</taxon>
        <taxon>Ecdysozoa</taxon>
        <taxon>Nematoda</taxon>
        <taxon>Chromadorea</taxon>
        <taxon>Rhabditida</taxon>
        <taxon>Spirurina</taxon>
        <taxon>Spiruromorpha</taxon>
        <taxon>Filarioidea</taxon>
        <taxon>Onchocercidae</taxon>
        <taxon>Brugia</taxon>
    </lineage>
</organism>
<evidence type="ECO:0000313" key="1">
    <source>
        <dbReference type="EMBL" id="VDO47918.1"/>
    </source>
</evidence>
<proteinExistence type="predicted"/>
<name>A0A0R3R7V2_9BILA</name>
<dbReference type="EMBL" id="UZAG01020786">
    <property type="protein sequence ID" value="VDO47918.1"/>
    <property type="molecule type" value="Genomic_DNA"/>
</dbReference>
<reference evidence="3" key="1">
    <citation type="submission" date="2017-02" db="UniProtKB">
        <authorList>
            <consortium name="WormBaseParasite"/>
        </authorList>
    </citation>
    <scope>IDENTIFICATION</scope>
</reference>
<gene>
    <name evidence="1" type="ORF">BTMF_LOCUS14088</name>
</gene>
<reference evidence="1 2" key="2">
    <citation type="submission" date="2018-11" db="EMBL/GenBank/DDBJ databases">
        <authorList>
            <consortium name="Pathogen Informatics"/>
        </authorList>
    </citation>
    <scope>NUCLEOTIDE SEQUENCE [LARGE SCALE GENOMIC DNA]</scope>
</reference>
<accession>A0A0R3R7V2</accession>
<dbReference type="Proteomes" id="UP000280834">
    <property type="component" value="Unassembled WGS sequence"/>
</dbReference>
<keyword evidence="2" id="KW-1185">Reference proteome</keyword>
<dbReference type="WBParaSite" id="BTMF_0001610801-mRNA-1">
    <property type="protein sequence ID" value="BTMF_0001610801-mRNA-1"/>
    <property type="gene ID" value="BTMF_0001610801"/>
</dbReference>
<evidence type="ECO:0000313" key="3">
    <source>
        <dbReference type="WBParaSite" id="BTMF_0001610801-mRNA-1"/>
    </source>
</evidence>